<comment type="function">
    <text evidence="5">Required for morphogenesis and for the elongation of the flagellar filament by facilitating polymerization of the flagellin monomers at the tip of growing filament. Forms a capping structure, which prevents flagellin subunits (transported through the central channel of the flagellum) from leaking out without polymerization at the distal end.</text>
</comment>
<feature type="region of interest" description="Disordered" evidence="6">
    <location>
        <begin position="236"/>
        <end position="255"/>
    </location>
</feature>
<dbReference type="Pfam" id="PF07195">
    <property type="entry name" value="FliD_C"/>
    <property type="match status" value="1"/>
</dbReference>
<evidence type="ECO:0000256" key="1">
    <source>
        <dbReference type="ARBA" id="ARBA00009764"/>
    </source>
</evidence>
<keyword evidence="10" id="KW-1185">Reference proteome</keyword>
<protein>
    <recommendedName>
        <fullName evidence="5">Flagellar hook-associated protein 2</fullName>
        <shortName evidence="5">HAP2</shortName>
    </recommendedName>
    <alternativeName>
        <fullName evidence="5">Flagellar cap protein</fullName>
    </alternativeName>
</protein>
<keyword evidence="9" id="KW-0969">Cilium</keyword>
<keyword evidence="5" id="KW-0964">Secreted</keyword>
<keyword evidence="9" id="KW-0966">Cell projection</keyword>
<dbReference type="GO" id="GO:0009421">
    <property type="term" value="C:bacterial-type flagellum filament cap"/>
    <property type="evidence" value="ECO:0007669"/>
    <property type="project" value="InterPro"/>
</dbReference>
<dbReference type="GO" id="GO:0071973">
    <property type="term" value="P:bacterial-type flagellum-dependent cell motility"/>
    <property type="evidence" value="ECO:0007669"/>
    <property type="project" value="TreeGrafter"/>
</dbReference>
<dbReference type="GO" id="GO:0005576">
    <property type="term" value="C:extracellular region"/>
    <property type="evidence" value="ECO:0007669"/>
    <property type="project" value="UniProtKB-SubCell"/>
</dbReference>
<evidence type="ECO:0000256" key="4">
    <source>
        <dbReference type="ARBA" id="ARBA00023143"/>
    </source>
</evidence>
<dbReference type="InterPro" id="IPR010809">
    <property type="entry name" value="FliD_C"/>
</dbReference>
<name>A0A9X2JLM3_9LACO</name>
<evidence type="ECO:0000256" key="2">
    <source>
        <dbReference type="ARBA" id="ARBA00011255"/>
    </source>
</evidence>
<evidence type="ECO:0000256" key="6">
    <source>
        <dbReference type="SAM" id="MobiDB-lite"/>
    </source>
</evidence>
<dbReference type="EMBL" id="JAIULA010000003">
    <property type="protein sequence ID" value="MCP0886216.1"/>
    <property type="molecule type" value="Genomic_DNA"/>
</dbReference>
<dbReference type="AlphaFoldDB" id="A0A9X2JLM3"/>
<dbReference type="PANTHER" id="PTHR30288">
    <property type="entry name" value="FLAGELLAR CAP/ASSEMBLY PROTEIN FLID"/>
    <property type="match status" value="1"/>
</dbReference>
<proteinExistence type="inferred from homology"/>
<dbReference type="Proteomes" id="UP001139006">
    <property type="component" value="Unassembled WGS sequence"/>
</dbReference>
<feature type="domain" description="Flagellar hook-associated protein 2 N-terminal" evidence="7">
    <location>
        <begin position="54"/>
        <end position="145"/>
    </location>
</feature>
<keyword evidence="3 5" id="KW-0175">Coiled coil</keyword>
<reference evidence="9 10" key="1">
    <citation type="journal article" date="2023" name="Int. J. Syst. Evol. Microbiol.">
        <title>Ligilactobacillus ubinensis sp. nov., a novel species isolated from the wild ferment of a durian fruit (Durio zibethinus).</title>
        <authorList>
            <person name="Heng Y.C."/>
            <person name="Menon N."/>
            <person name="Chen B."/>
            <person name="Loo B.Z.L."/>
            <person name="Wong G.W.J."/>
            <person name="Lim A.C.H."/>
            <person name="Silvaraju S."/>
            <person name="Kittelmann S."/>
        </authorList>
    </citation>
    <scope>NUCLEOTIDE SEQUENCE [LARGE SCALE GENOMIC DNA]</scope>
    <source>
        <strain evidence="9 10">WILCCON 0076</strain>
    </source>
</reference>
<gene>
    <name evidence="9" type="primary">fliD</name>
    <name evidence="9" type="ORF">LB941_02550</name>
</gene>
<feature type="compositionally biased region" description="Low complexity" evidence="6">
    <location>
        <begin position="236"/>
        <end position="250"/>
    </location>
</feature>
<feature type="domain" description="Flagellar hook-associated protein 2 C-terminal" evidence="8">
    <location>
        <begin position="262"/>
        <end position="513"/>
    </location>
</feature>
<evidence type="ECO:0000259" key="7">
    <source>
        <dbReference type="Pfam" id="PF02465"/>
    </source>
</evidence>
<sequence>MTTTSISSATASAISSATSTSTSTSTSSSTTSTTSESDASVSSTLGKYSGVTLEIINEMIAADSLSTRKTSDETEITNLTSQSSAWTAIKSSLSDLQTALDYLQDDDQYYTKTATSSNSAVATISGTTSAATGSYSISVSQLATAETISGSVPSVLSSSSDSSNTTALGLSGSLTLTSSVGSASLSVSSTQSLTDIASAINNLTVTSSDGTTNSLGITATVVAKHLVLTSSATGASNTISATSTDSTADSLGLGSDATTTAGKDASYTLDGYDLTSSSNTISDAINGATLTLTGVSSADSSDSTGSTLSSTTLTLTNDTSYLEAAVENFVDKYNATMTLLDTDTAIDTSTTDATEKSNGVLYGDSTATRLKSSLASLASAITGSSSSSLSSANVGLSVDSDGTMSVDTTKLESAISDSLTNVKNFFYTSTGKGTSKTESGYTTGFASLISSYISTSYSSTGTSKGIIGDKISSITSQIKSLNSEVTDLTSQLETKKEAYITKYTAVDAAMESAESTLKEISNWFSSDDDDDS</sequence>
<evidence type="ECO:0000313" key="9">
    <source>
        <dbReference type="EMBL" id="MCP0886216.1"/>
    </source>
</evidence>
<evidence type="ECO:0000256" key="3">
    <source>
        <dbReference type="ARBA" id="ARBA00023054"/>
    </source>
</evidence>
<dbReference type="Pfam" id="PF02465">
    <property type="entry name" value="FliD_N"/>
    <property type="match status" value="1"/>
</dbReference>
<comment type="caution">
    <text evidence="9">The sequence shown here is derived from an EMBL/GenBank/DDBJ whole genome shotgun (WGS) entry which is preliminary data.</text>
</comment>
<dbReference type="PANTHER" id="PTHR30288:SF0">
    <property type="entry name" value="FLAGELLAR HOOK-ASSOCIATED PROTEIN 2"/>
    <property type="match status" value="1"/>
</dbReference>
<comment type="similarity">
    <text evidence="1 5">Belongs to the FliD family.</text>
</comment>
<dbReference type="RefSeq" id="WP_253359216.1">
    <property type="nucleotide sequence ID" value="NZ_JAIULA010000003.1"/>
</dbReference>
<dbReference type="InterPro" id="IPR003481">
    <property type="entry name" value="FliD_N"/>
</dbReference>
<comment type="subcellular location">
    <subcellularLocation>
        <location evidence="5">Secreted</location>
    </subcellularLocation>
    <subcellularLocation>
        <location evidence="5">Bacterial flagellum</location>
    </subcellularLocation>
</comment>
<keyword evidence="9" id="KW-0282">Flagellum</keyword>
<comment type="subunit">
    <text evidence="2 5">Homopentamer.</text>
</comment>
<accession>A0A9X2JLM3</accession>
<dbReference type="GO" id="GO:0007155">
    <property type="term" value="P:cell adhesion"/>
    <property type="evidence" value="ECO:0007669"/>
    <property type="project" value="InterPro"/>
</dbReference>
<evidence type="ECO:0000313" key="10">
    <source>
        <dbReference type="Proteomes" id="UP001139006"/>
    </source>
</evidence>
<evidence type="ECO:0000256" key="5">
    <source>
        <dbReference type="RuleBase" id="RU362066"/>
    </source>
</evidence>
<feature type="coiled-coil region" evidence="5">
    <location>
        <begin position="471"/>
        <end position="498"/>
    </location>
</feature>
<organism evidence="9 10">
    <name type="scientific">Ligilactobacillus ubinensis</name>
    <dbReference type="NCBI Taxonomy" id="2876789"/>
    <lineage>
        <taxon>Bacteria</taxon>
        <taxon>Bacillati</taxon>
        <taxon>Bacillota</taxon>
        <taxon>Bacilli</taxon>
        <taxon>Lactobacillales</taxon>
        <taxon>Lactobacillaceae</taxon>
        <taxon>Ligilactobacillus</taxon>
    </lineage>
</organism>
<feature type="region of interest" description="Disordered" evidence="6">
    <location>
        <begin position="17"/>
        <end position="42"/>
    </location>
</feature>
<keyword evidence="4 5" id="KW-0975">Bacterial flagellum</keyword>
<dbReference type="GO" id="GO:0009424">
    <property type="term" value="C:bacterial-type flagellum hook"/>
    <property type="evidence" value="ECO:0007669"/>
    <property type="project" value="UniProtKB-UniRule"/>
</dbReference>
<evidence type="ECO:0000259" key="8">
    <source>
        <dbReference type="Pfam" id="PF07195"/>
    </source>
</evidence>
<dbReference type="InterPro" id="IPR040026">
    <property type="entry name" value="FliD"/>
</dbReference>